<evidence type="ECO:0000313" key="1">
    <source>
        <dbReference type="EMBL" id="KAA5540093.1"/>
    </source>
</evidence>
<comment type="caution">
    <text evidence="1">The sequence shown here is derived from an EMBL/GenBank/DDBJ whole genome shotgun (WGS) entry which is preliminary data.</text>
</comment>
<organism evidence="1 2">
    <name type="scientific">Roseiconus nitratireducens</name>
    <dbReference type="NCBI Taxonomy" id="2605748"/>
    <lineage>
        <taxon>Bacteria</taxon>
        <taxon>Pseudomonadati</taxon>
        <taxon>Planctomycetota</taxon>
        <taxon>Planctomycetia</taxon>
        <taxon>Pirellulales</taxon>
        <taxon>Pirellulaceae</taxon>
        <taxon>Roseiconus</taxon>
    </lineage>
</organism>
<evidence type="ECO:0000313" key="2">
    <source>
        <dbReference type="Proteomes" id="UP000324479"/>
    </source>
</evidence>
<accession>A0A5M6CYB4</accession>
<name>A0A5M6CYB4_9BACT</name>
<proteinExistence type="predicted"/>
<keyword evidence="2" id="KW-1185">Reference proteome</keyword>
<protein>
    <submittedName>
        <fullName evidence="1">Uncharacterized protein</fullName>
    </submittedName>
</protein>
<sequence>MMFQLRLHDGTQESFPYGDIRRIRCRDAGSIQLETFSSPRTVVTIEGRHLQELAAHLGNALILWIEETDPRTVDRPEQMPTVTRIRVELLPKD</sequence>
<reference evidence="1 2" key="1">
    <citation type="submission" date="2019-08" db="EMBL/GenBank/DDBJ databases">
        <authorList>
            <person name="Dhanesh K."/>
            <person name="Kumar G."/>
            <person name="Sasikala C."/>
            <person name="Venkata Ramana C."/>
        </authorList>
    </citation>
    <scope>NUCLEOTIDE SEQUENCE [LARGE SCALE GENOMIC DNA]</scope>
    <source>
        <strain evidence="1 2">JC645</strain>
    </source>
</reference>
<gene>
    <name evidence="1" type="ORF">FYK55_22005</name>
</gene>
<dbReference type="Proteomes" id="UP000324479">
    <property type="component" value="Unassembled WGS sequence"/>
</dbReference>
<dbReference type="EMBL" id="VWOX01000015">
    <property type="protein sequence ID" value="KAA5540093.1"/>
    <property type="molecule type" value="Genomic_DNA"/>
</dbReference>
<dbReference type="AlphaFoldDB" id="A0A5M6CYB4"/>